<dbReference type="InterPro" id="IPR016169">
    <property type="entry name" value="FAD-bd_PCMH_sub2"/>
</dbReference>
<evidence type="ECO:0000256" key="7">
    <source>
        <dbReference type="ARBA" id="ARBA00022490"/>
    </source>
</evidence>
<dbReference type="Gene3D" id="3.30.43.10">
    <property type="entry name" value="Uridine Diphospho-n-acetylenolpyruvylglucosamine Reductase, domain 2"/>
    <property type="match status" value="1"/>
</dbReference>
<organism evidence="22 23">
    <name type="scientific">Xanthobacter agilis</name>
    <dbReference type="NCBI Taxonomy" id="47492"/>
    <lineage>
        <taxon>Bacteria</taxon>
        <taxon>Pseudomonadati</taxon>
        <taxon>Pseudomonadota</taxon>
        <taxon>Alphaproteobacteria</taxon>
        <taxon>Hyphomicrobiales</taxon>
        <taxon>Xanthobacteraceae</taxon>
        <taxon>Xanthobacter</taxon>
    </lineage>
</organism>
<keyword evidence="10 19" id="KW-0274">FAD</keyword>
<keyword evidence="14 19" id="KW-0560">Oxidoreductase</keyword>
<comment type="pathway">
    <text evidence="4 19">Cell wall biogenesis; peptidoglycan biosynthesis.</text>
</comment>
<dbReference type="Pfam" id="PF01565">
    <property type="entry name" value="FAD_binding_4"/>
    <property type="match status" value="1"/>
</dbReference>
<dbReference type="InterPro" id="IPR006094">
    <property type="entry name" value="Oxid_FAD_bind_N"/>
</dbReference>
<evidence type="ECO:0000256" key="8">
    <source>
        <dbReference type="ARBA" id="ARBA00022618"/>
    </source>
</evidence>
<evidence type="ECO:0000256" key="13">
    <source>
        <dbReference type="ARBA" id="ARBA00022984"/>
    </source>
</evidence>
<evidence type="ECO:0000259" key="21">
    <source>
        <dbReference type="PROSITE" id="PS51387"/>
    </source>
</evidence>
<proteinExistence type="inferred from homology"/>
<comment type="cofactor">
    <cofactor evidence="1 19">
        <name>FAD</name>
        <dbReference type="ChEBI" id="CHEBI:57692"/>
    </cofactor>
</comment>
<dbReference type="InterPro" id="IPR036318">
    <property type="entry name" value="FAD-bd_PCMH-like_sf"/>
</dbReference>
<feature type="active site" evidence="19">
    <location>
        <position position="317"/>
    </location>
</feature>
<keyword evidence="11 19" id="KW-0521">NADP</keyword>
<dbReference type="EMBL" id="JAUSVY010000004">
    <property type="protein sequence ID" value="MDQ0505235.1"/>
    <property type="molecule type" value="Genomic_DNA"/>
</dbReference>
<dbReference type="NCBIfam" id="NF010480">
    <property type="entry name" value="PRK13905.1"/>
    <property type="match status" value="1"/>
</dbReference>
<keyword evidence="12 19" id="KW-0133">Cell shape</keyword>
<evidence type="ECO:0000256" key="5">
    <source>
        <dbReference type="ARBA" id="ARBA00012518"/>
    </source>
</evidence>
<name>A0ABU0LDL9_XANAG</name>
<dbReference type="EC" id="1.3.1.98" evidence="5 19"/>
<feature type="region of interest" description="Disordered" evidence="20">
    <location>
        <begin position="1"/>
        <end position="21"/>
    </location>
</feature>
<dbReference type="InterPro" id="IPR036635">
    <property type="entry name" value="MurB_C_sf"/>
</dbReference>
<dbReference type="Gene3D" id="3.90.78.10">
    <property type="entry name" value="UDP-N-acetylenolpyruvoylglucosamine reductase, C-terminal domain"/>
    <property type="match status" value="1"/>
</dbReference>
<evidence type="ECO:0000256" key="6">
    <source>
        <dbReference type="ARBA" id="ARBA00015188"/>
    </source>
</evidence>
<evidence type="ECO:0000256" key="18">
    <source>
        <dbReference type="ARBA" id="ARBA00048914"/>
    </source>
</evidence>
<dbReference type="PANTHER" id="PTHR21071">
    <property type="entry name" value="UDP-N-ACETYLENOLPYRUVOYLGLUCOSAMINE REDUCTASE"/>
    <property type="match status" value="1"/>
</dbReference>
<evidence type="ECO:0000256" key="12">
    <source>
        <dbReference type="ARBA" id="ARBA00022960"/>
    </source>
</evidence>
<dbReference type="Gene3D" id="3.30.465.10">
    <property type="match status" value="1"/>
</dbReference>
<comment type="subcellular location">
    <subcellularLocation>
        <location evidence="3 19">Cytoplasm</location>
    </subcellularLocation>
</comment>
<dbReference type="InterPro" id="IPR011601">
    <property type="entry name" value="MurB_C"/>
</dbReference>
<dbReference type="SUPFAM" id="SSF56176">
    <property type="entry name" value="FAD-binding/transporter-associated domain-like"/>
    <property type="match status" value="1"/>
</dbReference>
<keyword evidence="23" id="KW-1185">Reference proteome</keyword>
<accession>A0ABU0LDL9</accession>
<evidence type="ECO:0000256" key="9">
    <source>
        <dbReference type="ARBA" id="ARBA00022630"/>
    </source>
</evidence>
<gene>
    <name evidence="19" type="primary">murB</name>
    <name evidence="22" type="ORF">QOZ94_002031</name>
</gene>
<evidence type="ECO:0000256" key="14">
    <source>
        <dbReference type="ARBA" id="ARBA00023002"/>
    </source>
</evidence>
<dbReference type="SUPFAM" id="SSF56194">
    <property type="entry name" value="Uridine diphospho-N-Acetylenolpyruvylglucosamine reductase, MurB, C-terminal domain"/>
    <property type="match status" value="1"/>
</dbReference>
<dbReference type="PROSITE" id="PS51387">
    <property type="entry name" value="FAD_PCMH"/>
    <property type="match status" value="1"/>
</dbReference>
<evidence type="ECO:0000256" key="4">
    <source>
        <dbReference type="ARBA" id="ARBA00004752"/>
    </source>
</evidence>
<sequence>MSVAEHQPASGPKPTEPAAPAPFADLVPELRARAPGLRGRLEANVPLADFTWFRVGGPAQVLFLPADADDLARLLAALPAQVPVTVIGLGSNLIVRDGGVPGVVVRLARGFTEIVVEGCRITAGAGAPDVKVARAAAEAGLDGFSFLRGIPGAIGGALRMNAGAYGGEVKDVLVSAQAVTRAGAVVTLAAAEMGFTYRHCHAPDDLIFTRAVFEGRPGDRAEIAAQMAKITDSREATQPIKSRTGGSTFTNPPGASAWKLVDGAGLRGFTLGRAQVSELHTNFLVNLGGATAAEIEALGEEVRRRVLATSGVALEWEIKRIGIAAPAP</sequence>
<evidence type="ECO:0000256" key="20">
    <source>
        <dbReference type="SAM" id="MobiDB-lite"/>
    </source>
</evidence>
<keyword evidence="15 19" id="KW-0131">Cell cycle</keyword>
<comment type="catalytic activity">
    <reaction evidence="18 19">
        <text>UDP-N-acetyl-alpha-D-muramate + NADP(+) = UDP-N-acetyl-3-O-(1-carboxyvinyl)-alpha-D-glucosamine + NADPH + H(+)</text>
        <dbReference type="Rhea" id="RHEA:12248"/>
        <dbReference type="ChEBI" id="CHEBI:15378"/>
        <dbReference type="ChEBI" id="CHEBI:57783"/>
        <dbReference type="ChEBI" id="CHEBI:58349"/>
        <dbReference type="ChEBI" id="CHEBI:68483"/>
        <dbReference type="ChEBI" id="CHEBI:70757"/>
        <dbReference type="EC" id="1.3.1.98"/>
    </reaction>
</comment>
<evidence type="ECO:0000256" key="2">
    <source>
        <dbReference type="ARBA" id="ARBA00003921"/>
    </source>
</evidence>
<evidence type="ECO:0000313" key="22">
    <source>
        <dbReference type="EMBL" id="MDQ0505235.1"/>
    </source>
</evidence>
<dbReference type="PANTHER" id="PTHR21071:SF4">
    <property type="entry name" value="UDP-N-ACETYLENOLPYRUVOYLGLUCOSAMINE REDUCTASE"/>
    <property type="match status" value="1"/>
</dbReference>
<dbReference type="GO" id="GO:0008762">
    <property type="term" value="F:UDP-N-acetylmuramate dehydrogenase activity"/>
    <property type="evidence" value="ECO:0007669"/>
    <property type="project" value="UniProtKB-EC"/>
</dbReference>
<evidence type="ECO:0000256" key="16">
    <source>
        <dbReference type="ARBA" id="ARBA00023316"/>
    </source>
</evidence>
<dbReference type="InterPro" id="IPR003170">
    <property type="entry name" value="MurB"/>
</dbReference>
<evidence type="ECO:0000256" key="1">
    <source>
        <dbReference type="ARBA" id="ARBA00001974"/>
    </source>
</evidence>
<dbReference type="NCBIfam" id="TIGR00179">
    <property type="entry name" value="murB"/>
    <property type="match status" value="1"/>
</dbReference>
<reference evidence="22 23" key="1">
    <citation type="submission" date="2023-07" db="EMBL/GenBank/DDBJ databases">
        <title>Genomic Encyclopedia of Type Strains, Phase IV (KMG-IV): sequencing the most valuable type-strain genomes for metagenomic binning, comparative biology and taxonomic classification.</title>
        <authorList>
            <person name="Goeker M."/>
        </authorList>
    </citation>
    <scope>NUCLEOTIDE SEQUENCE [LARGE SCALE GENOMIC DNA]</scope>
    <source>
        <strain evidence="22 23">DSM 3770</strain>
    </source>
</reference>
<feature type="active site" evidence="19">
    <location>
        <position position="198"/>
    </location>
</feature>
<evidence type="ECO:0000256" key="10">
    <source>
        <dbReference type="ARBA" id="ARBA00022827"/>
    </source>
</evidence>
<evidence type="ECO:0000256" key="17">
    <source>
        <dbReference type="ARBA" id="ARBA00031026"/>
    </source>
</evidence>
<feature type="active site" description="Proton donor" evidence="19">
    <location>
        <position position="247"/>
    </location>
</feature>
<dbReference type="Pfam" id="PF02873">
    <property type="entry name" value="MurB_C"/>
    <property type="match status" value="1"/>
</dbReference>
<keyword evidence="9 19" id="KW-0285">Flavoprotein</keyword>
<comment type="function">
    <text evidence="2 19">Cell wall formation.</text>
</comment>
<keyword evidence="7 19" id="KW-0963">Cytoplasm</keyword>
<evidence type="ECO:0000256" key="11">
    <source>
        <dbReference type="ARBA" id="ARBA00022857"/>
    </source>
</evidence>
<evidence type="ECO:0000313" key="23">
    <source>
        <dbReference type="Proteomes" id="UP001241747"/>
    </source>
</evidence>
<protein>
    <recommendedName>
        <fullName evidence="6 19">UDP-N-acetylenolpyruvoylglucosamine reductase</fullName>
        <ecNumber evidence="5 19">1.3.1.98</ecNumber>
    </recommendedName>
    <alternativeName>
        <fullName evidence="17 19">UDP-N-acetylmuramate dehydrogenase</fullName>
    </alternativeName>
</protein>
<keyword evidence="16 19" id="KW-0961">Cell wall biogenesis/degradation</keyword>
<evidence type="ECO:0000256" key="15">
    <source>
        <dbReference type="ARBA" id="ARBA00023306"/>
    </source>
</evidence>
<keyword evidence="8 19" id="KW-0132">Cell division</keyword>
<dbReference type="Proteomes" id="UP001241747">
    <property type="component" value="Unassembled WGS sequence"/>
</dbReference>
<dbReference type="InterPro" id="IPR016166">
    <property type="entry name" value="FAD-bd_PCMH"/>
</dbReference>
<dbReference type="HAMAP" id="MF_00037">
    <property type="entry name" value="MurB"/>
    <property type="match status" value="1"/>
</dbReference>
<evidence type="ECO:0000256" key="3">
    <source>
        <dbReference type="ARBA" id="ARBA00004496"/>
    </source>
</evidence>
<dbReference type="RefSeq" id="WP_237344413.1">
    <property type="nucleotide sequence ID" value="NZ_JABWGX010000004.1"/>
</dbReference>
<keyword evidence="13 19" id="KW-0573">Peptidoglycan synthesis</keyword>
<comment type="similarity">
    <text evidence="19">Belongs to the MurB family.</text>
</comment>
<evidence type="ECO:0000256" key="19">
    <source>
        <dbReference type="HAMAP-Rule" id="MF_00037"/>
    </source>
</evidence>
<dbReference type="InterPro" id="IPR016167">
    <property type="entry name" value="FAD-bd_PCMH_sub1"/>
</dbReference>
<feature type="domain" description="FAD-binding PCMH-type" evidence="21">
    <location>
        <begin position="54"/>
        <end position="233"/>
    </location>
</feature>
<comment type="caution">
    <text evidence="22">The sequence shown here is derived from an EMBL/GenBank/DDBJ whole genome shotgun (WGS) entry which is preliminary data.</text>
</comment>